<feature type="repeat" description="TPR" evidence="1">
    <location>
        <begin position="329"/>
        <end position="362"/>
    </location>
</feature>
<feature type="repeat" description="TPR" evidence="1">
    <location>
        <begin position="489"/>
        <end position="522"/>
    </location>
</feature>
<dbReference type="Pfam" id="PF13181">
    <property type="entry name" value="TPR_8"/>
    <property type="match status" value="1"/>
</dbReference>
<dbReference type="SUPFAM" id="SSF48452">
    <property type="entry name" value="TPR-like"/>
    <property type="match status" value="3"/>
</dbReference>
<sequence length="1029" mass="115733">MELELDVHNEDEVLLTSLFLVSQYLRNTNRVPNAIEMCKDVLFLLEHKTLGNIDQTCVKRFENVHCHPIKRGTKRLFTFRQVFARKVELRTTCTLAELYQSQRKYSEAEGLYLKAIHIAEKIGDRKIEATSYVNLANIFYSLGEYVKAIEHCEKALAIAEKTRDREIEATIFETLGGIFFTFPDYVKAKEHWEKALAIAEKIGNGKIVTRSYRKLGVMFFYLGEHVKAKEHCEKAVAIAEKTGDRKIEATSYENLGGVFTSLGEYVKAKEHWEKALAIAEKIGDGKIVARSYGNLGVMFLFLGEHVKAKEHCEKAVAIAEKTGDRKIEATSYENLGGIFNSLGEHVKAKEHYEKAIAIAKKIGDRKTEATSYQSLGRTFNNLGEYVKAKELYEKALAIAEKTGDRTIEATSYQGLGSIFNSLGEHVKAKEHCEKALAIAEKIGDRKTEATSYEKLGGIFTSLGEYVKAKEHCKKAIAIAEKTGDRETEARSYRNLGQIFYSLGEYVKAKEHFEKALAIAEKIGVGRIEALCYGSLGFIFFSLGEYAKAKECIEKNLVLKRKYGDSEDESICRLLLSHLMLKEGNISESKSNAFVSFNKVEDIRRLQVHDKFKILYFDRMFNNYRKFSQFLCDEGFPHEALYTEEFRRARALKDLMAARYSVENEIPVSPQTWDYIESIVKKECNCALNDVFGSVIRVADLLCRGIYREVLCSAPEQCEDRSWLPSNAYWEQGCERPILEEDEVENQPPVCTAADVYKMIIAPVADYLDKPEIIILPDRHLYKVPFAALEDESGKCLSESFRIRIVPSLTTLKLIQDSPADYHSQSGVLIVGDPAVGDVLYKGILQHVSRLPFANKEAEMIGKLFGTQPLLGKHATKQAVLQNIHSVSLIHFACHGNAERGEIVLAPPPLTDGTPQEEDYLLTMEKISEVKLRAKLVVLSCCHSAKGQIGAEGVVGIARAFLGSGARSVLAALWAIDDEATEHFMTHFYENLVHGESASESLQQAMKCMRENGFSEISQWAPFMLIGDNV</sequence>
<dbReference type="EMBL" id="CALNXI010002949">
    <property type="protein sequence ID" value="CAH3191535.1"/>
    <property type="molecule type" value="Genomic_DNA"/>
</dbReference>
<protein>
    <recommendedName>
        <fullName evidence="2">CHAT domain-containing protein</fullName>
    </recommendedName>
</protein>
<feature type="domain" description="CHAT" evidence="2">
    <location>
        <begin position="752"/>
        <end position="1027"/>
    </location>
</feature>
<dbReference type="Pfam" id="PF13424">
    <property type="entry name" value="TPR_12"/>
    <property type="match status" value="5"/>
</dbReference>
<dbReference type="PROSITE" id="PS50293">
    <property type="entry name" value="TPR_REGION"/>
    <property type="match status" value="1"/>
</dbReference>
<dbReference type="Pfam" id="PF12770">
    <property type="entry name" value="CHAT"/>
    <property type="match status" value="1"/>
</dbReference>
<feature type="repeat" description="TPR" evidence="1">
    <location>
        <begin position="209"/>
        <end position="242"/>
    </location>
</feature>
<dbReference type="Proteomes" id="UP001159427">
    <property type="component" value="Unassembled WGS sequence"/>
</dbReference>
<accession>A0ABN8SM39</accession>
<feature type="repeat" description="TPR" evidence="1">
    <location>
        <begin position="129"/>
        <end position="162"/>
    </location>
</feature>
<feature type="repeat" description="TPR" evidence="1">
    <location>
        <begin position="449"/>
        <end position="482"/>
    </location>
</feature>
<dbReference type="PROSITE" id="PS50005">
    <property type="entry name" value="TPR"/>
    <property type="match status" value="7"/>
</dbReference>
<dbReference type="Pfam" id="PF13374">
    <property type="entry name" value="TPR_10"/>
    <property type="match status" value="1"/>
</dbReference>
<dbReference type="InterPro" id="IPR019734">
    <property type="entry name" value="TPR_rpt"/>
</dbReference>
<reference evidence="3 4" key="1">
    <citation type="submission" date="2022-05" db="EMBL/GenBank/DDBJ databases">
        <authorList>
            <consortium name="Genoscope - CEA"/>
            <person name="William W."/>
        </authorList>
    </citation>
    <scope>NUCLEOTIDE SEQUENCE [LARGE SCALE GENOMIC DNA]</scope>
</reference>
<organism evidence="3 4">
    <name type="scientific">Porites evermanni</name>
    <dbReference type="NCBI Taxonomy" id="104178"/>
    <lineage>
        <taxon>Eukaryota</taxon>
        <taxon>Metazoa</taxon>
        <taxon>Cnidaria</taxon>
        <taxon>Anthozoa</taxon>
        <taxon>Hexacorallia</taxon>
        <taxon>Scleractinia</taxon>
        <taxon>Fungiina</taxon>
        <taxon>Poritidae</taxon>
        <taxon>Porites</taxon>
    </lineage>
</organism>
<dbReference type="PANTHER" id="PTHR10098:SF108">
    <property type="entry name" value="TETRATRICOPEPTIDE REPEAT PROTEIN 28"/>
    <property type="match status" value="1"/>
</dbReference>
<dbReference type="PANTHER" id="PTHR10098">
    <property type="entry name" value="RAPSYN-RELATED"/>
    <property type="match status" value="1"/>
</dbReference>
<comment type="caution">
    <text evidence="3">The sequence shown here is derived from an EMBL/GenBank/DDBJ whole genome shotgun (WGS) entry which is preliminary data.</text>
</comment>
<feature type="non-terminal residue" evidence="3">
    <location>
        <position position="1029"/>
    </location>
</feature>
<feature type="repeat" description="TPR" evidence="1">
    <location>
        <begin position="249"/>
        <end position="282"/>
    </location>
</feature>
<name>A0ABN8SM39_9CNID</name>
<dbReference type="InterPro" id="IPR024983">
    <property type="entry name" value="CHAT_dom"/>
</dbReference>
<gene>
    <name evidence="3" type="ORF">PEVE_00022033</name>
</gene>
<dbReference type="SMART" id="SM00028">
    <property type="entry name" value="TPR"/>
    <property type="match status" value="12"/>
</dbReference>
<evidence type="ECO:0000313" key="4">
    <source>
        <dbReference type="Proteomes" id="UP001159427"/>
    </source>
</evidence>
<dbReference type="InterPro" id="IPR011990">
    <property type="entry name" value="TPR-like_helical_dom_sf"/>
</dbReference>
<evidence type="ECO:0000259" key="2">
    <source>
        <dbReference type="Pfam" id="PF12770"/>
    </source>
</evidence>
<evidence type="ECO:0000256" key="1">
    <source>
        <dbReference type="PROSITE-ProRule" id="PRU00339"/>
    </source>
</evidence>
<keyword evidence="1" id="KW-0802">TPR repeat</keyword>
<evidence type="ECO:0000313" key="3">
    <source>
        <dbReference type="EMBL" id="CAH3191535.1"/>
    </source>
</evidence>
<proteinExistence type="predicted"/>
<keyword evidence="4" id="KW-1185">Reference proteome</keyword>
<dbReference type="Gene3D" id="1.25.40.10">
    <property type="entry name" value="Tetratricopeptide repeat domain"/>
    <property type="match status" value="4"/>
</dbReference>
<feature type="repeat" description="TPR" evidence="1">
    <location>
        <begin position="369"/>
        <end position="402"/>
    </location>
</feature>